<evidence type="ECO:0000313" key="3">
    <source>
        <dbReference type="EMBL" id="KAJ7368732.1"/>
    </source>
</evidence>
<evidence type="ECO:0000313" key="4">
    <source>
        <dbReference type="Proteomes" id="UP001218218"/>
    </source>
</evidence>
<dbReference type="GO" id="GO:0000026">
    <property type="term" value="F:alpha-1,2-mannosyltransferase activity"/>
    <property type="evidence" value="ECO:0007669"/>
    <property type="project" value="TreeGrafter"/>
</dbReference>
<dbReference type="Proteomes" id="UP001218218">
    <property type="component" value="Unassembled WGS sequence"/>
</dbReference>
<dbReference type="AlphaFoldDB" id="A0AAD7AVE9"/>
<name>A0AAD7AVE9_9AGAR</name>
<evidence type="ECO:0000256" key="1">
    <source>
        <dbReference type="ARBA" id="ARBA00007677"/>
    </source>
</evidence>
<dbReference type="InterPro" id="IPR029044">
    <property type="entry name" value="Nucleotide-diphossugar_trans"/>
</dbReference>
<dbReference type="GO" id="GO:0006487">
    <property type="term" value="P:protein N-linked glycosylation"/>
    <property type="evidence" value="ECO:0007669"/>
    <property type="project" value="TreeGrafter"/>
</dbReference>
<comment type="caution">
    <text evidence="3">The sequence shown here is derived from an EMBL/GenBank/DDBJ whole genome shotgun (WGS) entry which is preliminary data.</text>
</comment>
<comment type="similarity">
    <text evidence="1">Belongs to the glycosyltransferase 15 family.</text>
</comment>
<dbReference type="Pfam" id="PF01793">
    <property type="entry name" value="Glyco_transf_15"/>
    <property type="match status" value="1"/>
</dbReference>
<keyword evidence="2" id="KW-0808">Transferase</keyword>
<dbReference type="EMBL" id="JARIHO010000001">
    <property type="protein sequence ID" value="KAJ7368732.1"/>
    <property type="molecule type" value="Genomic_DNA"/>
</dbReference>
<organism evidence="3 4">
    <name type="scientific">Mycena albidolilacea</name>
    <dbReference type="NCBI Taxonomy" id="1033008"/>
    <lineage>
        <taxon>Eukaryota</taxon>
        <taxon>Fungi</taxon>
        <taxon>Dikarya</taxon>
        <taxon>Basidiomycota</taxon>
        <taxon>Agaricomycotina</taxon>
        <taxon>Agaricomycetes</taxon>
        <taxon>Agaricomycetidae</taxon>
        <taxon>Agaricales</taxon>
        <taxon>Marasmiineae</taxon>
        <taxon>Mycenaceae</taxon>
        <taxon>Mycena</taxon>
    </lineage>
</organism>
<evidence type="ECO:0000256" key="2">
    <source>
        <dbReference type="ARBA" id="ARBA00022679"/>
    </source>
</evidence>
<dbReference type="InterPro" id="IPR002685">
    <property type="entry name" value="Glyco_trans_15"/>
</dbReference>
<reference evidence="3" key="1">
    <citation type="submission" date="2023-03" db="EMBL/GenBank/DDBJ databases">
        <title>Massive genome expansion in bonnet fungi (Mycena s.s.) driven by repeated elements and novel gene families across ecological guilds.</title>
        <authorList>
            <consortium name="Lawrence Berkeley National Laboratory"/>
            <person name="Harder C.B."/>
            <person name="Miyauchi S."/>
            <person name="Viragh M."/>
            <person name="Kuo A."/>
            <person name="Thoen E."/>
            <person name="Andreopoulos B."/>
            <person name="Lu D."/>
            <person name="Skrede I."/>
            <person name="Drula E."/>
            <person name="Henrissat B."/>
            <person name="Morin E."/>
            <person name="Kohler A."/>
            <person name="Barry K."/>
            <person name="LaButti K."/>
            <person name="Morin E."/>
            <person name="Salamov A."/>
            <person name="Lipzen A."/>
            <person name="Mereny Z."/>
            <person name="Hegedus B."/>
            <person name="Baldrian P."/>
            <person name="Stursova M."/>
            <person name="Weitz H."/>
            <person name="Taylor A."/>
            <person name="Grigoriev I.V."/>
            <person name="Nagy L.G."/>
            <person name="Martin F."/>
            <person name="Kauserud H."/>
        </authorList>
    </citation>
    <scope>NUCLEOTIDE SEQUENCE</scope>
    <source>
        <strain evidence="3">CBHHK002</strain>
    </source>
</reference>
<keyword evidence="4" id="KW-1185">Reference proteome</keyword>
<sequence length="323" mass="37202">MSDSSLAPPSPGPNFISTPPYSASVVYLLTTLPTDRPKESISRSLLLLQKNIPWRHQWPILLFHAGIYDSVDSQAQFLEGIRGAAAANNATVEDTEKLLKRIEFVHFKHDLPAGIPLEVDGYNPVFGDKWPGYHHMCAFFSYKIFTHPRIRDLTYYFRLDDDSFIREPACFDPLEYMHATNISFSFREQVEDPDYVTEGMWPFVSAYAQTHPDIERRMLANDWPWLPNRQAPDYGREASFPMFGGNFEIVKLSRFQTLEATAFLESLASDPERFYKFRWGDAPLRKATVYMLLDVAQEVHQMCEIAYGHKDYFVGPDCDCTLL</sequence>
<dbReference type="GO" id="GO:0016020">
    <property type="term" value="C:membrane"/>
    <property type="evidence" value="ECO:0007669"/>
    <property type="project" value="InterPro"/>
</dbReference>
<gene>
    <name evidence="3" type="ORF">DFH08DRAFT_762771</name>
</gene>
<dbReference type="GO" id="GO:0005794">
    <property type="term" value="C:Golgi apparatus"/>
    <property type="evidence" value="ECO:0007669"/>
    <property type="project" value="TreeGrafter"/>
</dbReference>
<dbReference type="PANTHER" id="PTHR31121">
    <property type="entry name" value="ALPHA-1,2 MANNOSYLTRANSFERASE KTR1"/>
    <property type="match status" value="1"/>
</dbReference>
<dbReference type="Gene3D" id="3.90.550.10">
    <property type="entry name" value="Spore Coat Polysaccharide Biosynthesis Protein SpsA, Chain A"/>
    <property type="match status" value="1"/>
</dbReference>
<proteinExistence type="inferred from homology"/>
<dbReference type="GO" id="GO:0000032">
    <property type="term" value="P:cell wall mannoprotein biosynthetic process"/>
    <property type="evidence" value="ECO:0007669"/>
    <property type="project" value="TreeGrafter"/>
</dbReference>
<protein>
    <submittedName>
        <fullName evidence="3">Glycosyltransferase family 15 protein</fullName>
    </submittedName>
</protein>
<dbReference type="SUPFAM" id="SSF53448">
    <property type="entry name" value="Nucleotide-diphospho-sugar transferases"/>
    <property type="match status" value="1"/>
</dbReference>
<dbReference type="PANTHER" id="PTHR31121:SF6">
    <property type="entry name" value="ALPHA-1,2 MANNOSYLTRANSFERASE KTR1"/>
    <property type="match status" value="1"/>
</dbReference>
<accession>A0AAD7AVE9</accession>